<accession>A0AA40LUF1</accession>
<evidence type="ECO:0000313" key="3">
    <source>
        <dbReference type="EMBL" id="KAK1346320.1"/>
    </source>
</evidence>
<protein>
    <submittedName>
        <fullName evidence="3">Uncharacterized protein</fullName>
    </submittedName>
</protein>
<dbReference type="Gene3D" id="3.30.310.50">
    <property type="entry name" value="Alpha-D-phosphohexomutase, C-terminal domain"/>
    <property type="match status" value="1"/>
</dbReference>
<dbReference type="GO" id="GO:0000408">
    <property type="term" value="C:EKC/KEOPS complex"/>
    <property type="evidence" value="ECO:0007669"/>
    <property type="project" value="TreeGrafter"/>
</dbReference>
<feature type="non-terminal residue" evidence="3">
    <location>
        <position position="210"/>
    </location>
</feature>
<feature type="compositionally biased region" description="Basic and acidic residues" evidence="2">
    <location>
        <begin position="69"/>
        <end position="83"/>
    </location>
</feature>
<evidence type="ECO:0000256" key="2">
    <source>
        <dbReference type="SAM" id="MobiDB-lite"/>
    </source>
</evidence>
<proteinExistence type="inferred from homology"/>
<dbReference type="AlphaFoldDB" id="A0AA40LUF1"/>
<dbReference type="InterPro" id="IPR015419">
    <property type="entry name" value="CTAG/Pcc1"/>
</dbReference>
<organism evidence="3 4">
    <name type="scientific">Cnephaeus nilssonii</name>
    <name type="common">Northern bat</name>
    <name type="synonym">Eptesicus nilssonii</name>
    <dbReference type="NCBI Taxonomy" id="3371016"/>
    <lineage>
        <taxon>Eukaryota</taxon>
        <taxon>Metazoa</taxon>
        <taxon>Chordata</taxon>
        <taxon>Craniata</taxon>
        <taxon>Vertebrata</taxon>
        <taxon>Euteleostomi</taxon>
        <taxon>Mammalia</taxon>
        <taxon>Eutheria</taxon>
        <taxon>Laurasiatheria</taxon>
        <taxon>Chiroptera</taxon>
        <taxon>Yangochiroptera</taxon>
        <taxon>Vespertilionidae</taxon>
        <taxon>Cnephaeus</taxon>
    </lineage>
</organism>
<gene>
    <name evidence="3" type="ORF">QTO34_000174</name>
</gene>
<evidence type="ECO:0000313" key="4">
    <source>
        <dbReference type="Proteomes" id="UP001177744"/>
    </source>
</evidence>
<feature type="compositionally biased region" description="Low complexity" evidence="2">
    <location>
        <begin position="21"/>
        <end position="50"/>
    </location>
</feature>
<sequence>MQAPEEDDDGRGGVDGGAGSPSGPEGSGAPSGPEGSGAPSGPEGSGAPSGQRLRGTSAQRAPWTLETRTTPERKALPLREPPRARGSRGPHGPHGPHGPQGPQGRLPRLRSQMSELYLFHGAPSRGRKGILTVPFLSYVDAEVARRYLMAGAETYHGRVHWNLTVTGCDLFIRLTAEDSDLLQISTASLLHRLSIVVQTMQHFVPQFCCK</sequence>
<evidence type="ECO:0000256" key="1">
    <source>
        <dbReference type="ARBA" id="ARBA00007073"/>
    </source>
</evidence>
<dbReference type="PANTHER" id="PTHR31283">
    <property type="entry name" value="EKC/KEOPS COMPLEX SUBUNIT PCC1 FAMILY MEMBER"/>
    <property type="match status" value="1"/>
</dbReference>
<dbReference type="Pfam" id="PF09341">
    <property type="entry name" value="Pcc1"/>
    <property type="match status" value="1"/>
</dbReference>
<keyword evidence="4" id="KW-1185">Reference proteome</keyword>
<dbReference type="PANTHER" id="PTHR31283:SF5">
    <property type="entry name" value="EKC_KEOPS COMPLEX SUBUNIT LAGE3"/>
    <property type="match status" value="1"/>
</dbReference>
<feature type="region of interest" description="Disordered" evidence="2">
    <location>
        <begin position="1"/>
        <end position="107"/>
    </location>
</feature>
<name>A0AA40LUF1_CNENI</name>
<reference evidence="3" key="1">
    <citation type="submission" date="2023-06" db="EMBL/GenBank/DDBJ databases">
        <title>Reference genome for the Northern bat (Eptesicus nilssonii), a most northern bat species.</title>
        <authorList>
            <person name="Laine V.N."/>
            <person name="Pulliainen A.T."/>
            <person name="Lilley T.M."/>
        </authorList>
    </citation>
    <scope>NUCLEOTIDE SEQUENCE</scope>
    <source>
        <strain evidence="3">BLF_Eptnil</strain>
        <tissue evidence="3">Kidney</tissue>
    </source>
</reference>
<dbReference type="Proteomes" id="UP001177744">
    <property type="component" value="Unassembled WGS sequence"/>
</dbReference>
<dbReference type="GO" id="GO:0070525">
    <property type="term" value="P:tRNA threonylcarbamoyladenosine metabolic process"/>
    <property type="evidence" value="ECO:0007669"/>
    <property type="project" value="TreeGrafter"/>
</dbReference>
<comment type="similarity">
    <text evidence="1">Belongs to the CTAG/PCC1 family.</text>
</comment>
<dbReference type="EMBL" id="JAULJE010000001">
    <property type="protein sequence ID" value="KAK1346320.1"/>
    <property type="molecule type" value="Genomic_DNA"/>
</dbReference>
<comment type="caution">
    <text evidence="3">The sequence shown here is derived from an EMBL/GenBank/DDBJ whole genome shotgun (WGS) entry which is preliminary data.</text>
</comment>